<evidence type="ECO:0000256" key="4">
    <source>
        <dbReference type="ARBA" id="ARBA00022741"/>
    </source>
</evidence>
<evidence type="ECO:0000313" key="10">
    <source>
        <dbReference type="Proteomes" id="UP000722336"/>
    </source>
</evidence>
<dbReference type="InterPro" id="IPR005467">
    <property type="entry name" value="His_kinase_dom"/>
</dbReference>
<dbReference type="PROSITE" id="PS50109">
    <property type="entry name" value="HIS_KIN"/>
    <property type="match status" value="1"/>
</dbReference>
<feature type="transmembrane region" description="Helical" evidence="7">
    <location>
        <begin position="128"/>
        <end position="145"/>
    </location>
</feature>
<dbReference type="Pfam" id="PF02518">
    <property type="entry name" value="HATPase_c"/>
    <property type="match status" value="1"/>
</dbReference>
<accession>A0ABS6SBE6</accession>
<comment type="caution">
    <text evidence="9">The sequence shown here is derived from an EMBL/GenBank/DDBJ whole genome shotgun (WGS) entry which is preliminary data.</text>
</comment>
<feature type="transmembrane region" description="Helical" evidence="7">
    <location>
        <begin position="160"/>
        <end position="181"/>
    </location>
</feature>
<dbReference type="EC" id="2.7.13.3" evidence="2"/>
<proteinExistence type="predicted"/>
<evidence type="ECO:0000256" key="7">
    <source>
        <dbReference type="SAM" id="Phobius"/>
    </source>
</evidence>
<feature type="transmembrane region" description="Helical" evidence="7">
    <location>
        <begin position="21"/>
        <end position="44"/>
    </location>
</feature>
<dbReference type="PANTHER" id="PTHR44936">
    <property type="entry name" value="SENSOR PROTEIN CREC"/>
    <property type="match status" value="1"/>
</dbReference>
<dbReference type="Proteomes" id="UP000722336">
    <property type="component" value="Unassembled WGS sequence"/>
</dbReference>
<dbReference type="InterPro" id="IPR003594">
    <property type="entry name" value="HATPase_dom"/>
</dbReference>
<keyword evidence="7" id="KW-0472">Membrane</keyword>
<keyword evidence="7" id="KW-1133">Transmembrane helix</keyword>
<keyword evidence="4" id="KW-0547">Nucleotide-binding</keyword>
<dbReference type="NCBIfam" id="NF033792">
    <property type="entry name" value="ActS_PrrB_HisK"/>
    <property type="match status" value="1"/>
</dbReference>
<evidence type="ECO:0000259" key="8">
    <source>
        <dbReference type="PROSITE" id="PS50109"/>
    </source>
</evidence>
<dbReference type="EMBL" id="JAGSPA010000001">
    <property type="protein sequence ID" value="MBV7255743.1"/>
    <property type="molecule type" value="Genomic_DNA"/>
</dbReference>
<keyword evidence="10" id="KW-1185">Reference proteome</keyword>
<reference evidence="9 10" key="1">
    <citation type="submission" date="2021-04" db="EMBL/GenBank/DDBJ databases">
        <authorList>
            <person name="Pira H."/>
            <person name="Risdian C."/>
            <person name="Wink J."/>
        </authorList>
    </citation>
    <scope>NUCLEOTIDE SEQUENCE [LARGE SCALE GENOMIC DNA]</scope>
    <source>
        <strain evidence="9 10">WHA3</strain>
    </source>
</reference>
<comment type="catalytic activity">
    <reaction evidence="1">
        <text>ATP + protein L-histidine = ADP + protein N-phospho-L-histidine.</text>
        <dbReference type="EC" id="2.7.13.3"/>
    </reaction>
</comment>
<keyword evidence="5 9" id="KW-0418">Kinase</keyword>
<evidence type="ECO:0000256" key="1">
    <source>
        <dbReference type="ARBA" id="ARBA00000085"/>
    </source>
</evidence>
<evidence type="ECO:0000313" key="9">
    <source>
        <dbReference type="EMBL" id="MBV7255743.1"/>
    </source>
</evidence>
<gene>
    <name evidence="9" type="ORF">KCG44_02970</name>
</gene>
<keyword evidence="6" id="KW-0067">ATP-binding</keyword>
<evidence type="ECO:0000256" key="6">
    <source>
        <dbReference type="ARBA" id="ARBA00022840"/>
    </source>
</evidence>
<evidence type="ECO:0000256" key="3">
    <source>
        <dbReference type="ARBA" id="ARBA00022679"/>
    </source>
</evidence>
<dbReference type="RefSeq" id="WP_218444104.1">
    <property type="nucleotide sequence ID" value="NZ_JAGSPA010000001.1"/>
</dbReference>
<protein>
    <recommendedName>
        <fullName evidence="2">histidine kinase</fullName>
        <ecNumber evidence="2">2.7.13.3</ecNumber>
    </recommendedName>
</protein>
<name>A0ABS6SBE6_9SPHN</name>
<evidence type="ECO:0000256" key="5">
    <source>
        <dbReference type="ARBA" id="ARBA00022777"/>
    </source>
</evidence>
<organism evidence="9 10">
    <name type="scientific">Pacificimonas pallii</name>
    <dbReference type="NCBI Taxonomy" id="2827236"/>
    <lineage>
        <taxon>Bacteria</taxon>
        <taxon>Pseudomonadati</taxon>
        <taxon>Pseudomonadota</taxon>
        <taxon>Alphaproteobacteria</taxon>
        <taxon>Sphingomonadales</taxon>
        <taxon>Sphingosinicellaceae</taxon>
        <taxon>Pacificimonas</taxon>
    </lineage>
</organism>
<sequence>MKSATHPLPETLGIPGIRVRTLIMIRWMAIGGQAITLLIVALGLRFEFPYLAAAAAILASFILNCSLLFLYPRKARLVGGEALAHLGFDLVQLGVLLFLTGGIGNPFVVLMIVPVVVSATLLSSRATFVLIAIAIAILFADWQWARPLPWNGNPPAMPELLQGAIFAALAFTIIFIALYVLRVSLEARRWQQALVTTQAVLERETKMSALGAMAAAAAHELGGPLGTITLIAKDLNQELSGDPDFGADVELLAREAERCRAILTGIAQRSEAEAPFPELPLSTLLHEIAHDFPEARVPITVAPAATSLPIVPRTSELRHGLLNLVDNALRFATSEVVLAATADTDRLAIHIEDDGPGFRADLLPHLGEPYLGPSRSGSGGTGLGIFIATTLLERTGARVRFGNRQRGGARVEISWPQKEAEEQETII</sequence>
<feature type="domain" description="Histidine kinase" evidence="8">
    <location>
        <begin position="216"/>
        <end position="419"/>
    </location>
</feature>
<dbReference type="InterPro" id="IPR047770">
    <property type="entry name" value="RegB"/>
</dbReference>
<evidence type="ECO:0000256" key="2">
    <source>
        <dbReference type="ARBA" id="ARBA00012438"/>
    </source>
</evidence>
<dbReference type="PANTHER" id="PTHR44936:SF10">
    <property type="entry name" value="SENSOR PROTEIN RSTB"/>
    <property type="match status" value="1"/>
</dbReference>
<dbReference type="InterPro" id="IPR050980">
    <property type="entry name" value="2C_sensor_his_kinase"/>
</dbReference>
<keyword evidence="3" id="KW-0808">Transferase</keyword>
<dbReference type="SMART" id="SM00387">
    <property type="entry name" value="HATPase_c"/>
    <property type="match status" value="1"/>
</dbReference>
<keyword evidence="7" id="KW-0812">Transmembrane</keyword>
<feature type="transmembrane region" description="Helical" evidence="7">
    <location>
        <begin position="50"/>
        <end position="71"/>
    </location>
</feature>
<dbReference type="GO" id="GO:0016301">
    <property type="term" value="F:kinase activity"/>
    <property type="evidence" value="ECO:0007669"/>
    <property type="project" value="UniProtKB-KW"/>
</dbReference>